<dbReference type="EMBL" id="JAVHJS010000020">
    <property type="protein sequence ID" value="KAK2825612.1"/>
    <property type="molecule type" value="Genomic_DNA"/>
</dbReference>
<sequence>MCLFNGPEGYCDFVAKAGLCSNKKDYKLALQELIDSFKVPSTNKGLTRKDTNKTPCWFFKPATEDHQHYQL</sequence>
<dbReference type="Proteomes" id="UP001187315">
    <property type="component" value="Unassembled WGS sequence"/>
</dbReference>
<name>A0AA88LXC9_TACVA</name>
<dbReference type="AlphaFoldDB" id="A0AA88LXC9"/>
<reference evidence="1" key="1">
    <citation type="submission" date="2023-08" db="EMBL/GenBank/DDBJ databases">
        <title>Pelteobagrus vachellii genome.</title>
        <authorList>
            <person name="Liu H."/>
        </authorList>
    </citation>
    <scope>NUCLEOTIDE SEQUENCE</scope>
    <source>
        <strain evidence="1">PRFRI_2022a</strain>
        <tissue evidence="1">Muscle</tissue>
    </source>
</reference>
<comment type="caution">
    <text evidence="1">The sequence shown here is derived from an EMBL/GenBank/DDBJ whole genome shotgun (WGS) entry which is preliminary data.</text>
</comment>
<proteinExistence type="predicted"/>
<protein>
    <submittedName>
        <fullName evidence="1">Uncharacterized protein</fullName>
    </submittedName>
</protein>
<organism evidence="1 2">
    <name type="scientific">Tachysurus vachellii</name>
    <name type="common">Darkbarbel catfish</name>
    <name type="synonym">Pelteobagrus vachellii</name>
    <dbReference type="NCBI Taxonomy" id="175792"/>
    <lineage>
        <taxon>Eukaryota</taxon>
        <taxon>Metazoa</taxon>
        <taxon>Chordata</taxon>
        <taxon>Craniata</taxon>
        <taxon>Vertebrata</taxon>
        <taxon>Euteleostomi</taxon>
        <taxon>Actinopterygii</taxon>
        <taxon>Neopterygii</taxon>
        <taxon>Teleostei</taxon>
        <taxon>Ostariophysi</taxon>
        <taxon>Siluriformes</taxon>
        <taxon>Bagridae</taxon>
        <taxon>Tachysurus</taxon>
    </lineage>
</organism>
<gene>
    <name evidence="1" type="ORF">Q7C36_019539</name>
</gene>
<accession>A0AA88LXC9</accession>
<evidence type="ECO:0000313" key="2">
    <source>
        <dbReference type="Proteomes" id="UP001187315"/>
    </source>
</evidence>
<keyword evidence="2" id="KW-1185">Reference proteome</keyword>
<evidence type="ECO:0000313" key="1">
    <source>
        <dbReference type="EMBL" id="KAK2825612.1"/>
    </source>
</evidence>